<dbReference type="PROSITE" id="PS50011">
    <property type="entry name" value="PROTEIN_KINASE_DOM"/>
    <property type="match status" value="1"/>
</dbReference>
<feature type="compositionally biased region" description="Low complexity" evidence="11">
    <location>
        <begin position="354"/>
        <end position="368"/>
    </location>
</feature>
<evidence type="ECO:0000256" key="6">
    <source>
        <dbReference type="ARBA" id="ARBA00022777"/>
    </source>
</evidence>
<name>T1J364_STRMM</name>
<dbReference type="SUPFAM" id="SSF56112">
    <property type="entry name" value="Protein kinase-like (PK-like)"/>
    <property type="match status" value="1"/>
</dbReference>
<dbReference type="AlphaFoldDB" id="T1J364"/>
<keyword evidence="4" id="KW-0808">Transferase</keyword>
<evidence type="ECO:0000256" key="11">
    <source>
        <dbReference type="SAM" id="MobiDB-lite"/>
    </source>
</evidence>
<feature type="region of interest" description="Disordered" evidence="11">
    <location>
        <begin position="337"/>
        <end position="372"/>
    </location>
</feature>
<dbReference type="GO" id="GO:0005634">
    <property type="term" value="C:nucleus"/>
    <property type="evidence" value="ECO:0007669"/>
    <property type="project" value="TreeGrafter"/>
</dbReference>
<reference evidence="14" key="1">
    <citation type="submission" date="2011-05" db="EMBL/GenBank/DDBJ databases">
        <authorList>
            <person name="Richards S.R."/>
            <person name="Qu J."/>
            <person name="Jiang H."/>
            <person name="Jhangiani S.N."/>
            <person name="Agravi P."/>
            <person name="Goodspeed R."/>
            <person name="Gross S."/>
            <person name="Mandapat C."/>
            <person name="Jackson L."/>
            <person name="Mathew T."/>
            <person name="Pu L."/>
            <person name="Thornton R."/>
            <person name="Saada N."/>
            <person name="Wilczek-Boney K.B."/>
            <person name="Lee S."/>
            <person name="Kovar C."/>
            <person name="Wu Y."/>
            <person name="Scherer S.E."/>
            <person name="Worley K.C."/>
            <person name="Muzny D.M."/>
            <person name="Gibbs R."/>
        </authorList>
    </citation>
    <scope>NUCLEOTIDE SEQUENCE</scope>
    <source>
        <strain evidence="14">Brora</strain>
    </source>
</reference>
<dbReference type="EC" id="2.7.11.22" evidence="2"/>
<protein>
    <recommendedName>
        <fullName evidence="2">cyclin-dependent kinase</fullName>
        <ecNumber evidence="2">2.7.11.22</ecNumber>
    </recommendedName>
</protein>
<dbReference type="FunFam" id="3.30.200.20:FF:000049">
    <property type="entry name" value="cyclin-dependent kinase-like 1 isoform X1"/>
    <property type="match status" value="1"/>
</dbReference>
<dbReference type="Pfam" id="PF00069">
    <property type="entry name" value="Pkinase"/>
    <property type="match status" value="1"/>
</dbReference>
<evidence type="ECO:0000256" key="5">
    <source>
        <dbReference type="ARBA" id="ARBA00022741"/>
    </source>
</evidence>
<dbReference type="InterPro" id="IPR000719">
    <property type="entry name" value="Prot_kinase_dom"/>
</dbReference>
<dbReference type="GO" id="GO:0005524">
    <property type="term" value="F:ATP binding"/>
    <property type="evidence" value="ECO:0007669"/>
    <property type="project" value="UniProtKB-UniRule"/>
</dbReference>
<feature type="compositionally biased region" description="Basic and acidic residues" evidence="11">
    <location>
        <begin position="499"/>
        <end position="508"/>
    </location>
</feature>
<comment type="catalytic activity">
    <reaction evidence="8">
        <text>L-threonyl-[protein] + ATP = O-phospho-L-threonyl-[protein] + ADP + H(+)</text>
        <dbReference type="Rhea" id="RHEA:46608"/>
        <dbReference type="Rhea" id="RHEA-COMP:11060"/>
        <dbReference type="Rhea" id="RHEA-COMP:11605"/>
        <dbReference type="ChEBI" id="CHEBI:15378"/>
        <dbReference type="ChEBI" id="CHEBI:30013"/>
        <dbReference type="ChEBI" id="CHEBI:30616"/>
        <dbReference type="ChEBI" id="CHEBI:61977"/>
        <dbReference type="ChEBI" id="CHEBI:456216"/>
        <dbReference type="EC" id="2.7.11.22"/>
    </reaction>
</comment>
<dbReference type="Gene3D" id="1.10.510.10">
    <property type="entry name" value="Transferase(Phosphotransferase) domain 1"/>
    <property type="match status" value="1"/>
</dbReference>
<feature type="binding site" evidence="10">
    <location>
        <position position="52"/>
    </location>
    <ligand>
        <name>ATP</name>
        <dbReference type="ChEBI" id="CHEBI:30616"/>
    </ligand>
</feature>
<proteinExistence type="inferred from homology"/>
<evidence type="ECO:0000256" key="9">
    <source>
        <dbReference type="ARBA" id="ARBA00048367"/>
    </source>
</evidence>
<evidence type="ECO:0000313" key="13">
    <source>
        <dbReference type="EnsemblMetazoa" id="SMAR008023-PA"/>
    </source>
</evidence>
<reference evidence="13" key="2">
    <citation type="submission" date="2015-02" db="UniProtKB">
        <authorList>
            <consortium name="EnsemblMetazoa"/>
        </authorList>
    </citation>
    <scope>IDENTIFICATION</scope>
</reference>
<keyword evidence="7 10" id="KW-0067">ATP-binding</keyword>
<dbReference type="Gene3D" id="3.30.200.20">
    <property type="entry name" value="Phosphorylase Kinase, domain 1"/>
    <property type="match status" value="1"/>
</dbReference>
<evidence type="ECO:0000256" key="3">
    <source>
        <dbReference type="ARBA" id="ARBA00022527"/>
    </source>
</evidence>
<comment type="similarity">
    <text evidence="1">Belongs to the protein kinase superfamily. CMGC Ser/Thr protein kinase family. CDC2/CDKX subfamily.</text>
</comment>
<dbReference type="FunFam" id="1.10.510.10:FF:000624">
    <property type="entry name" value="Mitogen-activated protein kinase"/>
    <property type="match status" value="1"/>
</dbReference>
<evidence type="ECO:0000256" key="2">
    <source>
        <dbReference type="ARBA" id="ARBA00012425"/>
    </source>
</evidence>
<evidence type="ECO:0000313" key="14">
    <source>
        <dbReference type="Proteomes" id="UP000014500"/>
    </source>
</evidence>
<dbReference type="PANTHER" id="PTHR24056">
    <property type="entry name" value="CELL DIVISION PROTEIN KINASE"/>
    <property type="match status" value="1"/>
</dbReference>
<dbReference type="InterPro" id="IPR008271">
    <property type="entry name" value="Ser/Thr_kinase_AS"/>
</dbReference>
<feature type="domain" description="Protein kinase" evidence="12">
    <location>
        <begin position="22"/>
        <end position="305"/>
    </location>
</feature>
<keyword evidence="3" id="KW-0723">Serine/threonine-protein kinase</keyword>
<dbReference type="EMBL" id="JH431820">
    <property type="status" value="NOT_ANNOTATED_CDS"/>
    <property type="molecule type" value="Genomic_DNA"/>
</dbReference>
<feature type="region of interest" description="Disordered" evidence="11">
    <location>
        <begin position="538"/>
        <end position="562"/>
    </location>
</feature>
<dbReference type="PANTHER" id="PTHR24056:SF400">
    <property type="entry name" value="KINASE, PUTATIVE-RELATED"/>
    <property type="match status" value="1"/>
</dbReference>
<evidence type="ECO:0000259" key="12">
    <source>
        <dbReference type="PROSITE" id="PS50011"/>
    </source>
</evidence>
<comment type="catalytic activity">
    <reaction evidence="9">
        <text>L-seryl-[protein] + ATP = O-phospho-L-seryl-[protein] + ADP + H(+)</text>
        <dbReference type="Rhea" id="RHEA:17989"/>
        <dbReference type="Rhea" id="RHEA-COMP:9863"/>
        <dbReference type="Rhea" id="RHEA-COMP:11604"/>
        <dbReference type="ChEBI" id="CHEBI:15378"/>
        <dbReference type="ChEBI" id="CHEBI:29999"/>
        <dbReference type="ChEBI" id="CHEBI:30616"/>
        <dbReference type="ChEBI" id="CHEBI:83421"/>
        <dbReference type="ChEBI" id="CHEBI:456216"/>
        <dbReference type="EC" id="2.7.11.22"/>
    </reaction>
</comment>
<dbReference type="GO" id="GO:0004693">
    <property type="term" value="F:cyclin-dependent protein serine/threonine kinase activity"/>
    <property type="evidence" value="ECO:0007669"/>
    <property type="project" value="UniProtKB-EC"/>
</dbReference>
<dbReference type="InterPro" id="IPR011009">
    <property type="entry name" value="Kinase-like_dom_sf"/>
</dbReference>
<evidence type="ECO:0000256" key="7">
    <source>
        <dbReference type="ARBA" id="ARBA00022840"/>
    </source>
</evidence>
<evidence type="ECO:0000256" key="4">
    <source>
        <dbReference type="ARBA" id="ARBA00022679"/>
    </source>
</evidence>
<dbReference type="InterPro" id="IPR050108">
    <property type="entry name" value="CDK"/>
</dbReference>
<dbReference type="PROSITE" id="PS00107">
    <property type="entry name" value="PROTEIN_KINASE_ATP"/>
    <property type="match status" value="1"/>
</dbReference>
<sequence length="562" mass="64058">MSNRDGFGNAKIVGVHVEMEKYENVEIVGQGSYGIVMKCRHKESGQLVAIKKFLEGEDDATVKKIALREIRMLKKLRHENLVNLIEVFRRRRRLYLVFEFVDHTILDELEQVSPEGLTEERVRQHTWQVLRALDFCHSHNIIHRDVKPENVLVSRLGVVKLCDFGFARLVGSPDQSYTDYVATRWYRAPELLVGDTRYGREVDVWAVGCLVAEMLTGEPLFPGESDVDQIFYITAFLGPLSERHREKLSANPMFVGMKFNTDREMGAAHKLSSVSVLATELIKLCLQLDPNDRSSCTQLLNHKYFIWDRFPEKFLFDLRQKLQKEFRKKSTFRKLLKSSGSSNVPSLPAENAASWKSKQHNQNQSQSKEMPAIDEFKIRFNQRDVESSDRNRLASPKLIPIKMAPAANKARKSPTINLIPPIHTSSDLSADLTILQVTSSGFSSKAPSPEGLKGQKKVSSMQKKTFQHPQTANLLDNLVQGERSRLHEKHGIVKKKHKQSDFGRAKDDISLPDVPGSLPRRWYKKPLLAPVMPTIYKNQQHFEPDKSPSPTQSSYGSTLPFV</sequence>
<dbReference type="SMART" id="SM00220">
    <property type="entry name" value="S_TKc"/>
    <property type="match status" value="1"/>
</dbReference>
<evidence type="ECO:0000256" key="8">
    <source>
        <dbReference type="ARBA" id="ARBA00047811"/>
    </source>
</evidence>
<evidence type="ECO:0000256" key="10">
    <source>
        <dbReference type="PROSITE-ProRule" id="PRU10141"/>
    </source>
</evidence>
<dbReference type="Proteomes" id="UP000014500">
    <property type="component" value="Unassembled WGS sequence"/>
</dbReference>
<organism evidence="13 14">
    <name type="scientific">Strigamia maritima</name>
    <name type="common">European centipede</name>
    <name type="synonym">Geophilus maritimus</name>
    <dbReference type="NCBI Taxonomy" id="126957"/>
    <lineage>
        <taxon>Eukaryota</taxon>
        <taxon>Metazoa</taxon>
        <taxon>Ecdysozoa</taxon>
        <taxon>Arthropoda</taxon>
        <taxon>Myriapoda</taxon>
        <taxon>Chilopoda</taxon>
        <taxon>Pleurostigmophora</taxon>
        <taxon>Geophilomorpha</taxon>
        <taxon>Linotaeniidae</taxon>
        <taxon>Strigamia</taxon>
    </lineage>
</organism>
<keyword evidence="14" id="KW-1185">Reference proteome</keyword>
<dbReference type="PhylomeDB" id="T1J364"/>
<evidence type="ECO:0000256" key="1">
    <source>
        <dbReference type="ARBA" id="ARBA00006485"/>
    </source>
</evidence>
<dbReference type="PROSITE" id="PS00108">
    <property type="entry name" value="PROTEIN_KINASE_ST"/>
    <property type="match status" value="1"/>
</dbReference>
<dbReference type="EnsemblMetazoa" id="SMAR008023-RA">
    <property type="protein sequence ID" value="SMAR008023-PA"/>
    <property type="gene ID" value="SMAR008023"/>
</dbReference>
<dbReference type="eggNOG" id="KOG0593">
    <property type="taxonomic scope" value="Eukaryota"/>
</dbReference>
<accession>T1J364</accession>
<dbReference type="InterPro" id="IPR017441">
    <property type="entry name" value="Protein_kinase_ATP_BS"/>
</dbReference>
<keyword evidence="5 10" id="KW-0547">Nucleotide-binding</keyword>
<keyword evidence="6" id="KW-0418">Kinase</keyword>
<feature type="region of interest" description="Disordered" evidence="11">
    <location>
        <begin position="489"/>
        <end position="508"/>
    </location>
</feature>
<feature type="compositionally biased region" description="Polar residues" evidence="11">
    <location>
        <begin position="548"/>
        <end position="562"/>
    </location>
</feature>
<dbReference type="HOGENOM" id="CLU_000288_136_0_1"/>